<gene>
    <name evidence="2" type="ordered locus">Sfum_1944</name>
</gene>
<evidence type="ECO:0000313" key="3">
    <source>
        <dbReference type="Proteomes" id="UP000001784"/>
    </source>
</evidence>
<dbReference type="EMBL" id="CP000478">
    <property type="protein sequence ID" value="ABK17629.1"/>
    <property type="molecule type" value="Genomic_DNA"/>
</dbReference>
<dbReference type="HOGENOM" id="CLU_021293_1_1_7"/>
<dbReference type="Proteomes" id="UP000001784">
    <property type="component" value="Chromosome"/>
</dbReference>
<sequence>MEAILWYHGSTMEKMFKSCDRKQLLLLPPSLLDWLPEGHLAHFILDVVEQLDLSELYASYKGDGRGQPPYEPGMMTALLFYAYCTGFPSSRQIEKRTHEDVAFRVIAANRHPDHDSI</sequence>
<dbReference type="KEGG" id="sfu:Sfum_1944"/>
<dbReference type="eggNOG" id="COG3666">
    <property type="taxonomic scope" value="Bacteria"/>
</dbReference>
<keyword evidence="3" id="KW-1185">Reference proteome</keyword>
<organism evidence="2 3">
    <name type="scientific">Syntrophobacter fumaroxidans (strain DSM 10017 / MPOB)</name>
    <dbReference type="NCBI Taxonomy" id="335543"/>
    <lineage>
        <taxon>Bacteria</taxon>
        <taxon>Pseudomonadati</taxon>
        <taxon>Thermodesulfobacteriota</taxon>
        <taxon>Syntrophobacteria</taxon>
        <taxon>Syntrophobacterales</taxon>
        <taxon>Syntrophobacteraceae</taxon>
        <taxon>Syntrophobacter</taxon>
    </lineage>
</organism>
<evidence type="ECO:0000313" key="2">
    <source>
        <dbReference type="EMBL" id="ABK17629.1"/>
    </source>
</evidence>
<accession>A0LJM7</accession>
<dbReference type="AlphaFoldDB" id="A0LJM7"/>
<evidence type="ECO:0000259" key="1">
    <source>
        <dbReference type="Pfam" id="PF05598"/>
    </source>
</evidence>
<dbReference type="InterPro" id="IPR008490">
    <property type="entry name" value="Transposase_InsH_N"/>
</dbReference>
<dbReference type="PANTHER" id="PTHR33408">
    <property type="entry name" value="TRANSPOSASE"/>
    <property type="match status" value="1"/>
</dbReference>
<name>A0LJM7_SYNFM</name>
<proteinExistence type="predicted"/>
<reference evidence="2 3" key="1">
    <citation type="submission" date="2006-10" db="EMBL/GenBank/DDBJ databases">
        <title>Complete sequence of Syntrophobacter fumaroxidans MPOB.</title>
        <authorList>
            <consortium name="US DOE Joint Genome Institute"/>
            <person name="Copeland A."/>
            <person name="Lucas S."/>
            <person name="Lapidus A."/>
            <person name="Barry K."/>
            <person name="Detter J.C."/>
            <person name="Glavina del Rio T."/>
            <person name="Hammon N."/>
            <person name="Israni S."/>
            <person name="Pitluck S."/>
            <person name="Goltsman E.G."/>
            <person name="Martinez M."/>
            <person name="Schmutz J."/>
            <person name="Larimer F."/>
            <person name="Land M."/>
            <person name="Hauser L."/>
            <person name="Kyrpides N."/>
            <person name="Kim E."/>
            <person name="Boone D.R."/>
            <person name="Brockman F."/>
            <person name="Culley D."/>
            <person name="Ferry J."/>
            <person name="Gunsalus R."/>
            <person name="McInerney M.J."/>
            <person name="Morrison M."/>
            <person name="Plugge C."/>
            <person name="Rohlin L."/>
            <person name="Scholten J."/>
            <person name="Sieber J."/>
            <person name="Stams A.J.M."/>
            <person name="Worm P."/>
            <person name="Henstra A.M."/>
            <person name="Richardson P."/>
        </authorList>
    </citation>
    <scope>NUCLEOTIDE SEQUENCE [LARGE SCALE GENOMIC DNA]</scope>
    <source>
        <strain evidence="3">DSM 10017 / MPOB</strain>
    </source>
</reference>
<feature type="domain" description="Transposase InsH N-terminal" evidence="1">
    <location>
        <begin position="30"/>
        <end position="117"/>
    </location>
</feature>
<protein>
    <submittedName>
        <fullName evidence="2">Transposase</fullName>
    </submittedName>
</protein>
<dbReference type="Pfam" id="PF05598">
    <property type="entry name" value="DUF772"/>
    <property type="match status" value="1"/>
</dbReference>
<dbReference type="InParanoid" id="A0LJM7"/>